<feature type="signal peptide" evidence="1">
    <location>
        <begin position="1"/>
        <end position="19"/>
    </location>
</feature>
<keyword evidence="3" id="KW-1185">Reference proteome</keyword>
<dbReference type="Proteomes" id="UP001458880">
    <property type="component" value="Unassembled WGS sequence"/>
</dbReference>
<dbReference type="AlphaFoldDB" id="A0AAW1ICC4"/>
<keyword evidence="1" id="KW-0732">Signal</keyword>
<dbReference type="GO" id="GO:0005549">
    <property type="term" value="F:odorant binding"/>
    <property type="evidence" value="ECO:0007669"/>
    <property type="project" value="InterPro"/>
</dbReference>
<evidence type="ECO:0000256" key="1">
    <source>
        <dbReference type="SAM" id="SignalP"/>
    </source>
</evidence>
<proteinExistence type="predicted"/>
<protein>
    <submittedName>
        <fullName evidence="2">PBP/GOBP family</fullName>
    </submittedName>
</protein>
<dbReference type="CDD" id="cd23992">
    <property type="entry name" value="PBP_GOBP"/>
    <property type="match status" value="1"/>
</dbReference>
<dbReference type="SMART" id="SM00708">
    <property type="entry name" value="PhBP"/>
    <property type="match status" value="1"/>
</dbReference>
<gene>
    <name evidence="2" type="ORF">QE152_g36556</name>
</gene>
<name>A0AAW1ICC4_POPJA</name>
<dbReference type="InterPro" id="IPR036728">
    <property type="entry name" value="PBP_GOBP_sf"/>
</dbReference>
<organism evidence="2 3">
    <name type="scientific">Popillia japonica</name>
    <name type="common">Japanese beetle</name>
    <dbReference type="NCBI Taxonomy" id="7064"/>
    <lineage>
        <taxon>Eukaryota</taxon>
        <taxon>Metazoa</taxon>
        <taxon>Ecdysozoa</taxon>
        <taxon>Arthropoda</taxon>
        <taxon>Hexapoda</taxon>
        <taxon>Insecta</taxon>
        <taxon>Pterygota</taxon>
        <taxon>Neoptera</taxon>
        <taxon>Endopterygota</taxon>
        <taxon>Coleoptera</taxon>
        <taxon>Polyphaga</taxon>
        <taxon>Scarabaeiformia</taxon>
        <taxon>Scarabaeidae</taxon>
        <taxon>Rutelinae</taxon>
        <taxon>Popillia</taxon>
    </lineage>
</organism>
<evidence type="ECO:0000313" key="3">
    <source>
        <dbReference type="Proteomes" id="UP001458880"/>
    </source>
</evidence>
<dbReference type="Gene3D" id="1.10.238.20">
    <property type="entry name" value="Pheromone/general odorant binding protein domain"/>
    <property type="match status" value="1"/>
</dbReference>
<dbReference type="EMBL" id="JASPKY010000653">
    <property type="protein sequence ID" value="KAK9687289.1"/>
    <property type="molecule type" value="Genomic_DNA"/>
</dbReference>
<dbReference type="Pfam" id="PF01395">
    <property type="entry name" value="PBP_GOBP"/>
    <property type="match status" value="1"/>
</dbReference>
<dbReference type="InterPro" id="IPR006170">
    <property type="entry name" value="PBP/GOBP"/>
</dbReference>
<accession>A0AAW1ICC4</accession>
<reference evidence="2 3" key="1">
    <citation type="journal article" date="2024" name="BMC Genomics">
        <title>De novo assembly and annotation of Popillia japonica's genome with initial clues to its potential as an invasive pest.</title>
        <authorList>
            <person name="Cucini C."/>
            <person name="Boschi S."/>
            <person name="Funari R."/>
            <person name="Cardaioli E."/>
            <person name="Iannotti N."/>
            <person name="Marturano G."/>
            <person name="Paoli F."/>
            <person name="Bruttini M."/>
            <person name="Carapelli A."/>
            <person name="Frati F."/>
            <person name="Nardi F."/>
        </authorList>
    </citation>
    <scope>NUCLEOTIDE SEQUENCE [LARGE SCALE GENOMIC DNA]</scope>
    <source>
        <strain evidence="2">DMR45628</strain>
    </source>
</reference>
<evidence type="ECO:0000313" key="2">
    <source>
        <dbReference type="EMBL" id="KAK9687289.1"/>
    </source>
</evidence>
<feature type="chain" id="PRO_5043676814" evidence="1">
    <location>
        <begin position="20"/>
        <end position="130"/>
    </location>
</feature>
<dbReference type="SUPFAM" id="SSF47565">
    <property type="entry name" value="Insect pheromone/odorant-binding proteins"/>
    <property type="match status" value="1"/>
</dbReference>
<sequence length="130" mass="14126">MKYVFATIYLSIYLSLVTCLTKEEVIQTVQQCAQEFNLSIQQVTSLRATAMANIDPDTNSKCFASCVAKKTNVVQNGKINEEVAKSVDAAAASVDLGPCQGVTGSDECDTNFQITKCAMQQFSKLNLNLI</sequence>
<comment type="caution">
    <text evidence="2">The sequence shown here is derived from an EMBL/GenBank/DDBJ whole genome shotgun (WGS) entry which is preliminary data.</text>
</comment>